<feature type="transmembrane region" description="Helical" evidence="1">
    <location>
        <begin position="36"/>
        <end position="57"/>
    </location>
</feature>
<evidence type="ECO:0000313" key="3">
    <source>
        <dbReference type="Proteomes" id="UP000268332"/>
    </source>
</evidence>
<gene>
    <name evidence="2" type="primary">44</name>
    <name evidence="2" type="ORF">SEA_KROOS_44</name>
</gene>
<evidence type="ECO:0000313" key="2">
    <source>
        <dbReference type="EMBL" id="AYR03023.1"/>
    </source>
</evidence>
<proteinExistence type="predicted"/>
<evidence type="ECO:0008006" key="4">
    <source>
        <dbReference type="Google" id="ProtNLM"/>
    </source>
</evidence>
<evidence type="ECO:0000256" key="1">
    <source>
        <dbReference type="SAM" id="Phobius"/>
    </source>
</evidence>
<keyword evidence="1" id="KW-1133">Transmembrane helix</keyword>
<keyword evidence="3" id="KW-1185">Reference proteome</keyword>
<feature type="transmembrane region" description="Helical" evidence="1">
    <location>
        <begin position="77"/>
        <end position="97"/>
    </location>
</feature>
<dbReference type="GeneID" id="63026091"/>
<dbReference type="Proteomes" id="UP000268332">
    <property type="component" value="Segment"/>
</dbReference>
<keyword evidence="1" id="KW-0472">Membrane</keyword>
<name>A0A3G3M988_9CAUD</name>
<protein>
    <recommendedName>
        <fullName evidence="4">Minor tail protein</fullName>
    </recommendedName>
</protein>
<sequence>MEARRRQGITEPRPVTLSEHASLQSAAGLVRLRIQLVYPEVVLLQAGMFLTMIWRGLDYAIPPNDEPAALSAIEQAAPFNVWGALFLLGGTAGLLGLRWVRWPLTVFAHGLAVALYFAFALGSLVSIIVRAGHPPTLLAVAWIAALMGAAFITVGVVSWAWPQYQAAAWVGVAIAAVASVVVVASASDVYGWRTATGWLFVLCVGHAVMASASSDAWKDYTGRGAAEIRRRGPQKEAITSGPQ</sequence>
<reference evidence="2 3" key="1">
    <citation type="submission" date="2018-09" db="EMBL/GenBank/DDBJ databases">
        <authorList>
            <person name="Pope W.H."/>
            <person name="Garlena R.A."/>
            <person name="Russell D.A."/>
            <person name="Jacobs-Sera D."/>
            <person name="Hatfull G.F."/>
        </authorList>
    </citation>
    <scope>NUCLEOTIDE SEQUENCE [LARGE SCALE GENOMIC DNA]</scope>
</reference>
<organism evidence="2 3">
    <name type="scientific">Gordonia phage Kroos</name>
    <dbReference type="NCBI Taxonomy" id="2483671"/>
    <lineage>
        <taxon>Viruses</taxon>
        <taxon>Duplodnaviria</taxon>
        <taxon>Heunggongvirae</taxon>
        <taxon>Uroviricota</taxon>
        <taxon>Caudoviricetes</taxon>
        <taxon>Stackebrandtviridae</taxon>
        <taxon>Schenleyvirinae</taxon>
        <taxon>Kroosvirus</taxon>
        <taxon>Kroosvirus kroos</taxon>
    </lineage>
</organism>
<feature type="transmembrane region" description="Helical" evidence="1">
    <location>
        <begin position="104"/>
        <end position="131"/>
    </location>
</feature>
<feature type="transmembrane region" description="Helical" evidence="1">
    <location>
        <begin position="190"/>
        <end position="209"/>
    </location>
</feature>
<feature type="transmembrane region" description="Helical" evidence="1">
    <location>
        <begin position="166"/>
        <end position="184"/>
    </location>
</feature>
<feature type="transmembrane region" description="Helical" evidence="1">
    <location>
        <begin position="137"/>
        <end position="159"/>
    </location>
</feature>
<dbReference type="EMBL" id="MH976513">
    <property type="protein sequence ID" value="AYR03023.1"/>
    <property type="molecule type" value="Genomic_DNA"/>
</dbReference>
<dbReference type="KEGG" id="vg:63026091"/>
<keyword evidence="1" id="KW-0812">Transmembrane</keyword>
<accession>A0A3G3M988</accession>
<dbReference type="RefSeq" id="YP_010001586.1">
    <property type="nucleotide sequence ID" value="NC_053234.1"/>
</dbReference>